<accession>X0W8B5</accession>
<proteinExistence type="predicted"/>
<dbReference type="Gene3D" id="3.40.50.620">
    <property type="entry name" value="HUPs"/>
    <property type="match status" value="1"/>
</dbReference>
<dbReference type="InterPro" id="IPR014729">
    <property type="entry name" value="Rossmann-like_a/b/a_fold"/>
</dbReference>
<name>X0W8B5_9ZZZZ</name>
<dbReference type="EMBL" id="BARS01033556">
    <property type="protein sequence ID" value="GAG26855.1"/>
    <property type="molecule type" value="Genomic_DNA"/>
</dbReference>
<gene>
    <name evidence="1" type="ORF">S01H1_51947</name>
</gene>
<organism evidence="1">
    <name type="scientific">marine sediment metagenome</name>
    <dbReference type="NCBI Taxonomy" id="412755"/>
    <lineage>
        <taxon>unclassified sequences</taxon>
        <taxon>metagenomes</taxon>
        <taxon>ecological metagenomes</taxon>
    </lineage>
</organism>
<evidence type="ECO:0008006" key="2">
    <source>
        <dbReference type="Google" id="ProtNLM"/>
    </source>
</evidence>
<comment type="caution">
    <text evidence="1">The sequence shown here is derived from an EMBL/GenBank/DDBJ whole genome shotgun (WGS) entry which is preliminary data.</text>
</comment>
<feature type="non-terminal residue" evidence="1">
    <location>
        <position position="1"/>
    </location>
</feature>
<sequence length="107" mass="11843">FQGSMAAATFAEAGEHETAKEIMAQASRQIHHFMSESEKQGVQCRFTIKPGSPEKEIINYVNSHRDVVLTIYDSDIQVSGVVGVNKKKEALTKIKQKLSVPLVLVNE</sequence>
<protein>
    <recommendedName>
        <fullName evidence="2">UspA domain-containing protein</fullName>
    </recommendedName>
</protein>
<evidence type="ECO:0000313" key="1">
    <source>
        <dbReference type="EMBL" id="GAG26855.1"/>
    </source>
</evidence>
<reference evidence="1" key="1">
    <citation type="journal article" date="2014" name="Front. Microbiol.">
        <title>High frequency of phylogenetically diverse reductive dehalogenase-homologous genes in deep subseafloor sedimentary metagenomes.</title>
        <authorList>
            <person name="Kawai M."/>
            <person name="Futagami T."/>
            <person name="Toyoda A."/>
            <person name="Takaki Y."/>
            <person name="Nishi S."/>
            <person name="Hori S."/>
            <person name="Arai W."/>
            <person name="Tsubouchi T."/>
            <person name="Morono Y."/>
            <person name="Uchiyama I."/>
            <person name="Ito T."/>
            <person name="Fujiyama A."/>
            <person name="Inagaki F."/>
            <person name="Takami H."/>
        </authorList>
    </citation>
    <scope>NUCLEOTIDE SEQUENCE</scope>
    <source>
        <strain evidence="1">Expedition CK06-06</strain>
    </source>
</reference>
<dbReference type="AlphaFoldDB" id="X0W8B5"/>